<protein>
    <recommendedName>
        <fullName evidence="5">Secreted protein</fullName>
    </recommendedName>
</protein>
<dbReference type="EMBL" id="CM012442">
    <property type="protein sequence ID" value="RVE71351.1"/>
    <property type="molecule type" value="Genomic_DNA"/>
</dbReference>
<evidence type="ECO:0000256" key="1">
    <source>
        <dbReference type="SAM" id="MobiDB-lite"/>
    </source>
</evidence>
<feature type="chain" id="PRO_5018571360" description="Secreted protein" evidence="2">
    <location>
        <begin position="22"/>
        <end position="94"/>
    </location>
</feature>
<keyword evidence="2" id="KW-0732">Signal</keyword>
<reference evidence="3 4" key="1">
    <citation type="submission" date="2018-11" db="EMBL/GenBank/DDBJ databases">
        <authorList>
            <person name="Lopez-Roques C."/>
            <person name="Donnadieu C."/>
            <person name="Bouchez O."/>
            <person name="Klopp C."/>
            <person name="Cabau C."/>
            <person name="Zahm M."/>
        </authorList>
    </citation>
    <scope>NUCLEOTIDE SEQUENCE [LARGE SCALE GENOMIC DNA]</scope>
    <source>
        <strain evidence="3">RS831</strain>
        <tissue evidence="3">Whole body</tissue>
    </source>
</reference>
<evidence type="ECO:0008006" key="5">
    <source>
        <dbReference type="Google" id="ProtNLM"/>
    </source>
</evidence>
<sequence length="94" mass="10313">MLLKCIFVRFLFLKINNFSACFCFRTMPASSTRWRCISASDGPEGRPAESFPSSSVQPKLRPSAQQELTSPLCNWTENAAAGKMAPNTAPLKGV</sequence>
<feature type="signal peptide" evidence="2">
    <location>
        <begin position="1"/>
        <end position="21"/>
    </location>
</feature>
<feature type="region of interest" description="Disordered" evidence="1">
    <location>
        <begin position="39"/>
        <end position="61"/>
    </location>
</feature>
<reference evidence="3 4" key="2">
    <citation type="submission" date="2019-01" db="EMBL/GenBank/DDBJ databases">
        <title>A chromosome length genome reference of the Java medaka (oryzias javanicus).</title>
        <authorList>
            <person name="Herpin A."/>
            <person name="Takehana Y."/>
            <person name="Naruse K."/>
            <person name="Ansai S."/>
            <person name="Kawaguchi M."/>
        </authorList>
    </citation>
    <scope>NUCLEOTIDE SEQUENCE [LARGE SCALE GENOMIC DNA]</scope>
    <source>
        <strain evidence="3">RS831</strain>
        <tissue evidence="3">Whole body</tissue>
    </source>
</reference>
<evidence type="ECO:0000313" key="3">
    <source>
        <dbReference type="EMBL" id="RVE71351.1"/>
    </source>
</evidence>
<accession>A0A3S2MPI8</accession>
<dbReference type="Proteomes" id="UP000283210">
    <property type="component" value="Chromosome 6"/>
</dbReference>
<proteinExistence type="predicted"/>
<dbReference type="AlphaFoldDB" id="A0A3S2MPI8"/>
<keyword evidence="4" id="KW-1185">Reference proteome</keyword>
<evidence type="ECO:0000256" key="2">
    <source>
        <dbReference type="SAM" id="SignalP"/>
    </source>
</evidence>
<name>A0A3S2MPI8_ORYJA</name>
<gene>
    <name evidence="3" type="ORF">OJAV_G00051080</name>
</gene>
<evidence type="ECO:0000313" key="4">
    <source>
        <dbReference type="Proteomes" id="UP000283210"/>
    </source>
</evidence>
<organism evidence="3 4">
    <name type="scientific">Oryzias javanicus</name>
    <name type="common">Javanese ricefish</name>
    <name type="synonym">Aplocheilus javanicus</name>
    <dbReference type="NCBI Taxonomy" id="123683"/>
    <lineage>
        <taxon>Eukaryota</taxon>
        <taxon>Metazoa</taxon>
        <taxon>Chordata</taxon>
        <taxon>Craniata</taxon>
        <taxon>Vertebrata</taxon>
        <taxon>Euteleostomi</taxon>
        <taxon>Actinopterygii</taxon>
        <taxon>Neopterygii</taxon>
        <taxon>Teleostei</taxon>
        <taxon>Neoteleostei</taxon>
        <taxon>Acanthomorphata</taxon>
        <taxon>Ovalentaria</taxon>
        <taxon>Atherinomorphae</taxon>
        <taxon>Beloniformes</taxon>
        <taxon>Adrianichthyidae</taxon>
        <taxon>Oryziinae</taxon>
        <taxon>Oryzias</taxon>
    </lineage>
</organism>
<feature type="compositionally biased region" description="Polar residues" evidence="1">
    <location>
        <begin position="51"/>
        <end position="61"/>
    </location>
</feature>